<dbReference type="GO" id="GO:0033314">
    <property type="term" value="P:mitotic DNA replication checkpoint signaling"/>
    <property type="evidence" value="ECO:0007669"/>
    <property type="project" value="TreeGrafter"/>
</dbReference>
<protein>
    <recommendedName>
        <fullName evidence="11">AAA+ ATPase domain-containing protein</fullName>
    </recommendedName>
</protein>
<dbReference type="PANTHER" id="PTHR12172:SF0">
    <property type="entry name" value="CELL CYCLE CHECKPOINT PROTEIN RAD17"/>
    <property type="match status" value="1"/>
</dbReference>
<evidence type="ECO:0000256" key="5">
    <source>
        <dbReference type="ARBA" id="ARBA00022840"/>
    </source>
</evidence>
<keyword evidence="7" id="KW-0131">Cell cycle</keyword>
<gene>
    <name evidence="9" type="ORF">EW145_g7063</name>
</gene>
<evidence type="ECO:0000256" key="1">
    <source>
        <dbReference type="ARBA" id="ARBA00004123"/>
    </source>
</evidence>
<reference evidence="9 10" key="1">
    <citation type="submission" date="2019-02" db="EMBL/GenBank/DDBJ databases">
        <title>Genome sequencing of the rare red list fungi Phellinidium pouzarii.</title>
        <authorList>
            <person name="Buettner E."/>
            <person name="Kellner H."/>
        </authorList>
    </citation>
    <scope>NUCLEOTIDE SEQUENCE [LARGE SCALE GENOMIC DNA]</scope>
    <source>
        <strain evidence="9 10">DSM 108285</strain>
    </source>
</reference>
<evidence type="ECO:0000256" key="4">
    <source>
        <dbReference type="ARBA" id="ARBA00022763"/>
    </source>
</evidence>
<evidence type="ECO:0008006" key="11">
    <source>
        <dbReference type="Google" id="ProtNLM"/>
    </source>
</evidence>
<comment type="subcellular location">
    <subcellularLocation>
        <location evidence="1">Nucleus</location>
    </subcellularLocation>
</comment>
<evidence type="ECO:0000313" key="9">
    <source>
        <dbReference type="EMBL" id="THH00552.1"/>
    </source>
</evidence>
<evidence type="ECO:0000256" key="8">
    <source>
        <dbReference type="SAM" id="MobiDB-lite"/>
    </source>
</evidence>
<dbReference type="GO" id="GO:0003682">
    <property type="term" value="F:chromatin binding"/>
    <property type="evidence" value="ECO:0007669"/>
    <property type="project" value="TreeGrafter"/>
</dbReference>
<dbReference type="InterPro" id="IPR027417">
    <property type="entry name" value="P-loop_NTPase"/>
</dbReference>
<evidence type="ECO:0000313" key="10">
    <source>
        <dbReference type="Proteomes" id="UP000308199"/>
    </source>
</evidence>
<dbReference type="Proteomes" id="UP000308199">
    <property type="component" value="Unassembled WGS sequence"/>
</dbReference>
<dbReference type="GO" id="GO:0000077">
    <property type="term" value="P:DNA damage checkpoint signaling"/>
    <property type="evidence" value="ECO:0007669"/>
    <property type="project" value="TreeGrafter"/>
</dbReference>
<feature type="region of interest" description="Disordered" evidence="8">
    <location>
        <begin position="638"/>
        <end position="665"/>
    </location>
</feature>
<keyword evidence="6" id="KW-0539">Nucleus</keyword>
<organism evidence="9 10">
    <name type="scientific">Phellinidium pouzarii</name>
    <dbReference type="NCBI Taxonomy" id="167371"/>
    <lineage>
        <taxon>Eukaryota</taxon>
        <taxon>Fungi</taxon>
        <taxon>Dikarya</taxon>
        <taxon>Basidiomycota</taxon>
        <taxon>Agaricomycotina</taxon>
        <taxon>Agaricomycetes</taxon>
        <taxon>Hymenochaetales</taxon>
        <taxon>Hymenochaetaceae</taxon>
        <taxon>Phellinidium</taxon>
    </lineage>
</organism>
<keyword evidence="3" id="KW-0547">Nucleotide-binding</keyword>
<evidence type="ECO:0000256" key="3">
    <source>
        <dbReference type="ARBA" id="ARBA00022741"/>
    </source>
</evidence>
<sequence>MAPKSKLVSNSSSRQTLKNKCVRLPAAKKKTLKPLLSVSRPPAFDLSGKGKANAEPRSNVISLLEDSAKSQMSAVDDRLWVDRYEPQSETEVAVHKRKVEDVRQWFQEAFEGGPTGKLKKYRRVLVLTGPAGTAKTTTVRLLAKEMDFDISEWRSTMEESYNEEDYERESLNHKFETFLARAATCRSLLGGATQSSTSSSPLSRIPSITQSTASSGSSKSGKQIVLLEDLPNILHQPTQDAFHASLESFVSTPAGTPLVIIISDVSTRAEVRDENLAHGNGSYRSAKDTVDIRTVLPPGLTKGPFVTQIAFNPIAPTLMLRALQAMLVKHCADVNVSQNNRLTKEDLNMIVETSNGDIRSAVMALQFSCILDGSIHHGKGRPLKGKSKNTGINSRSLMEAVTRREQALALFHLMGKVLYNKRKGDPPSSSATVRDKNREQELDAGLGDLLPLHPWLSEHQRRPSRVDVDTLYADSPIDTGLFSLYIQQNYPQFCDVVEECGDLSDWLSWIDSSGGEHVRDPIFSRCWYQTNPHQFHLLTLGTLHALPSPVKTRIAEDALGDVWTWLQDSGSVRWAKTEIALEMGAVLKARTKGGGSGSIQENGVPPMHSAFSALIYTSSSSSGVASLDDNDNEEYDYEVPESMDVPQQKVSEGGMWLTNDDIEDF</sequence>
<dbReference type="Gene3D" id="3.40.50.300">
    <property type="entry name" value="P-loop containing nucleotide triphosphate hydrolases"/>
    <property type="match status" value="1"/>
</dbReference>
<keyword evidence="5" id="KW-0067">ATP-binding</keyword>
<comment type="similarity">
    <text evidence="2">Belongs to the rad17/RAD24 family.</text>
</comment>
<proteinExistence type="inferred from homology"/>
<dbReference type="InterPro" id="IPR004582">
    <property type="entry name" value="Checkpoint_prot_Rad17_Rad24"/>
</dbReference>
<keyword evidence="10" id="KW-1185">Reference proteome</keyword>
<feature type="region of interest" description="Disordered" evidence="8">
    <location>
        <begin position="191"/>
        <end position="218"/>
    </location>
</feature>
<keyword evidence="4" id="KW-0227">DNA damage</keyword>
<accession>A0A4S4KPN3</accession>
<dbReference type="SUPFAM" id="SSF52540">
    <property type="entry name" value="P-loop containing nucleoside triphosphate hydrolases"/>
    <property type="match status" value="1"/>
</dbReference>
<dbReference type="GO" id="GO:0005634">
    <property type="term" value="C:nucleus"/>
    <property type="evidence" value="ECO:0007669"/>
    <property type="project" value="UniProtKB-SubCell"/>
</dbReference>
<dbReference type="OrthoDB" id="10265971at2759"/>
<comment type="caution">
    <text evidence="9">The sequence shown here is derived from an EMBL/GenBank/DDBJ whole genome shotgun (WGS) entry which is preliminary data.</text>
</comment>
<evidence type="ECO:0000256" key="6">
    <source>
        <dbReference type="ARBA" id="ARBA00023242"/>
    </source>
</evidence>
<dbReference type="GO" id="GO:0005524">
    <property type="term" value="F:ATP binding"/>
    <property type="evidence" value="ECO:0007669"/>
    <property type="project" value="UniProtKB-KW"/>
</dbReference>
<dbReference type="AlphaFoldDB" id="A0A4S4KPN3"/>
<dbReference type="GO" id="GO:0003689">
    <property type="term" value="F:DNA clamp loader activity"/>
    <property type="evidence" value="ECO:0007669"/>
    <property type="project" value="TreeGrafter"/>
</dbReference>
<name>A0A4S4KPN3_9AGAM</name>
<dbReference type="GO" id="GO:0006281">
    <property type="term" value="P:DNA repair"/>
    <property type="evidence" value="ECO:0007669"/>
    <property type="project" value="InterPro"/>
</dbReference>
<dbReference type="Pfam" id="PF03215">
    <property type="entry name" value="Rad17"/>
    <property type="match status" value="1"/>
</dbReference>
<dbReference type="EMBL" id="SGPK01000629">
    <property type="protein sequence ID" value="THH00552.1"/>
    <property type="molecule type" value="Genomic_DNA"/>
</dbReference>
<evidence type="ECO:0000256" key="2">
    <source>
        <dbReference type="ARBA" id="ARBA00006168"/>
    </source>
</evidence>
<dbReference type="PANTHER" id="PTHR12172">
    <property type="entry name" value="CELL CYCLE CHECKPOINT PROTEIN RAD17"/>
    <property type="match status" value="1"/>
</dbReference>
<evidence type="ECO:0000256" key="7">
    <source>
        <dbReference type="ARBA" id="ARBA00023306"/>
    </source>
</evidence>